<reference evidence="4" key="1">
    <citation type="submission" date="2016-10" db="EMBL/GenBank/DDBJ databases">
        <authorList>
            <person name="Varghese N."/>
            <person name="Submissions S."/>
        </authorList>
    </citation>
    <scope>NUCLEOTIDE SEQUENCE [LARGE SCALE GENOMIC DNA]</scope>
    <source>
        <strain evidence="4">DSM 23422</strain>
    </source>
</reference>
<name>A0A1I6U2Z5_9RHOB</name>
<dbReference type="GO" id="GO:0004519">
    <property type="term" value="F:endonuclease activity"/>
    <property type="evidence" value="ECO:0007669"/>
    <property type="project" value="UniProtKB-KW"/>
</dbReference>
<dbReference type="InterPro" id="IPR011335">
    <property type="entry name" value="Restrct_endonuc-II-like"/>
</dbReference>
<dbReference type="InterPro" id="IPR003509">
    <property type="entry name" value="UPF0102_YraN-like"/>
</dbReference>
<sequence>MSAAKQIQGSVSYHAGLAAENAVAQDYMRRGFTVARERWRGKRGEIDLIMRSDADLIFVEVKKSQSFARAALRVSRRQIERIMGSAEEFLAGEPNGALTNVRFDVALVDQTGQLRIVENAFGHD</sequence>
<comment type="similarity">
    <text evidence="1 2">Belongs to the UPF0102 family.</text>
</comment>
<protein>
    <recommendedName>
        <fullName evidence="2">UPF0102 protein SAMN04488040_2468</fullName>
    </recommendedName>
</protein>
<keyword evidence="3" id="KW-0540">Nuclease</keyword>
<dbReference type="Proteomes" id="UP000199239">
    <property type="component" value="Unassembled WGS sequence"/>
</dbReference>
<dbReference type="PANTHER" id="PTHR34039:SF1">
    <property type="entry name" value="UPF0102 PROTEIN YRAN"/>
    <property type="match status" value="1"/>
</dbReference>
<evidence type="ECO:0000256" key="2">
    <source>
        <dbReference type="HAMAP-Rule" id="MF_00048"/>
    </source>
</evidence>
<dbReference type="Gene3D" id="3.40.1350.10">
    <property type="match status" value="1"/>
</dbReference>
<dbReference type="InterPro" id="IPR011856">
    <property type="entry name" value="tRNA_endonuc-like_dom_sf"/>
</dbReference>
<evidence type="ECO:0000256" key="1">
    <source>
        <dbReference type="ARBA" id="ARBA00006738"/>
    </source>
</evidence>
<dbReference type="SUPFAM" id="SSF52980">
    <property type="entry name" value="Restriction endonuclease-like"/>
    <property type="match status" value="1"/>
</dbReference>
<proteinExistence type="inferred from homology"/>
<keyword evidence="3" id="KW-0255">Endonuclease</keyword>
<keyword evidence="3" id="KW-0378">Hydrolase</keyword>
<dbReference type="STRING" id="394264.SAMN04488040_2468"/>
<accession>A0A1I6U2Z5</accession>
<dbReference type="GO" id="GO:0003676">
    <property type="term" value="F:nucleic acid binding"/>
    <property type="evidence" value="ECO:0007669"/>
    <property type="project" value="InterPro"/>
</dbReference>
<gene>
    <name evidence="3" type="ORF">SAMN04488040_2468</name>
</gene>
<evidence type="ECO:0000313" key="4">
    <source>
        <dbReference type="Proteomes" id="UP000199239"/>
    </source>
</evidence>
<dbReference type="Pfam" id="PF02021">
    <property type="entry name" value="UPF0102"/>
    <property type="match status" value="1"/>
</dbReference>
<keyword evidence="4" id="KW-1185">Reference proteome</keyword>
<dbReference type="HAMAP" id="MF_00048">
    <property type="entry name" value="UPF0102"/>
    <property type="match status" value="1"/>
</dbReference>
<dbReference type="EMBL" id="FPAJ01000004">
    <property type="protein sequence ID" value="SFS95748.1"/>
    <property type="molecule type" value="Genomic_DNA"/>
</dbReference>
<organism evidence="3 4">
    <name type="scientific">Sulfitobacter marinus</name>
    <dbReference type="NCBI Taxonomy" id="394264"/>
    <lineage>
        <taxon>Bacteria</taxon>
        <taxon>Pseudomonadati</taxon>
        <taxon>Pseudomonadota</taxon>
        <taxon>Alphaproteobacteria</taxon>
        <taxon>Rhodobacterales</taxon>
        <taxon>Roseobacteraceae</taxon>
        <taxon>Sulfitobacter</taxon>
    </lineage>
</organism>
<dbReference type="PANTHER" id="PTHR34039">
    <property type="entry name" value="UPF0102 PROTEIN YRAN"/>
    <property type="match status" value="1"/>
</dbReference>
<dbReference type="AlphaFoldDB" id="A0A1I6U2Z5"/>
<evidence type="ECO:0000313" key="3">
    <source>
        <dbReference type="EMBL" id="SFS95748.1"/>
    </source>
</evidence>